<keyword evidence="3" id="KW-1185">Reference proteome</keyword>
<dbReference type="EMBL" id="BSPG01000035">
    <property type="protein sequence ID" value="GLS46170.1"/>
    <property type="molecule type" value="Genomic_DNA"/>
</dbReference>
<comment type="caution">
    <text evidence="2">The sequence shown here is derived from an EMBL/GenBank/DDBJ whole genome shotgun (WGS) entry which is preliminary data.</text>
</comment>
<feature type="region of interest" description="Disordered" evidence="1">
    <location>
        <begin position="24"/>
        <end position="52"/>
    </location>
</feature>
<protein>
    <recommendedName>
        <fullName evidence="4">Secreted protein</fullName>
    </recommendedName>
</protein>
<evidence type="ECO:0000313" key="2">
    <source>
        <dbReference type="EMBL" id="GLS46170.1"/>
    </source>
</evidence>
<name>A0ABQ6D942_9HYPH</name>
<gene>
    <name evidence="2" type="ORF">GCM10007884_41610</name>
</gene>
<accession>A0ABQ6D942</accession>
<proteinExistence type="predicted"/>
<evidence type="ECO:0008006" key="4">
    <source>
        <dbReference type="Google" id="ProtNLM"/>
    </source>
</evidence>
<organism evidence="2 3">
    <name type="scientific">Methylobacterium brachythecii</name>
    <dbReference type="NCBI Taxonomy" id="1176177"/>
    <lineage>
        <taxon>Bacteria</taxon>
        <taxon>Pseudomonadati</taxon>
        <taxon>Pseudomonadota</taxon>
        <taxon>Alphaproteobacteria</taxon>
        <taxon>Hyphomicrobiales</taxon>
        <taxon>Methylobacteriaceae</taxon>
        <taxon>Methylobacterium</taxon>
    </lineage>
</organism>
<sequence>MRSLEPAVVVVWRVALVDITIHSGRPAGGIENTGDGRSPGSRVDAPAAFPDGSGGQWQKLAAYSCGGSSGIDILSDLSPHSLFTPLPGHRRDRF</sequence>
<dbReference type="Proteomes" id="UP001156881">
    <property type="component" value="Unassembled WGS sequence"/>
</dbReference>
<evidence type="ECO:0000313" key="3">
    <source>
        <dbReference type="Proteomes" id="UP001156881"/>
    </source>
</evidence>
<evidence type="ECO:0000256" key="1">
    <source>
        <dbReference type="SAM" id="MobiDB-lite"/>
    </source>
</evidence>
<reference evidence="3" key="1">
    <citation type="journal article" date="2019" name="Int. J. Syst. Evol. Microbiol.">
        <title>The Global Catalogue of Microorganisms (GCM) 10K type strain sequencing project: providing services to taxonomists for standard genome sequencing and annotation.</title>
        <authorList>
            <consortium name="The Broad Institute Genomics Platform"/>
            <consortium name="The Broad Institute Genome Sequencing Center for Infectious Disease"/>
            <person name="Wu L."/>
            <person name="Ma J."/>
        </authorList>
    </citation>
    <scope>NUCLEOTIDE SEQUENCE [LARGE SCALE GENOMIC DNA]</scope>
    <source>
        <strain evidence="3">NBRC 107710</strain>
    </source>
</reference>